<dbReference type="Gene3D" id="3.40.190.10">
    <property type="entry name" value="Periplasmic binding protein-like II"/>
    <property type="match status" value="2"/>
</dbReference>
<dbReference type="PANTHER" id="PTHR30024:SF17">
    <property type="entry name" value="SOLUTE-BINDING PROTEIN FAMILY 3_N-TERMINAL DOMAIN-CONTAINING PROTEIN"/>
    <property type="match status" value="1"/>
</dbReference>
<keyword evidence="1" id="KW-0812">Transmembrane</keyword>
<keyword evidence="1" id="KW-1133">Transmembrane helix</keyword>
<keyword evidence="3" id="KW-1185">Reference proteome</keyword>
<dbReference type="STRING" id="646529.Desaci_3606"/>
<feature type="transmembrane region" description="Helical" evidence="1">
    <location>
        <begin position="24"/>
        <end position="41"/>
    </location>
</feature>
<keyword evidence="1" id="KW-0472">Membrane</keyword>
<accession>I4D9L3</accession>
<evidence type="ECO:0000313" key="3">
    <source>
        <dbReference type="Proteomes" id="UP000002892"/>
    </source>
</evidence>
<dbReference type="SUPFAM" id="SSF53850">
    <property type="entry name" value="Periplasmic binding protein-like II"/>
    <property type="match status" value="1"/>
</dbReference>
<proteinExistence type="predicted"/>
<organism evidence="2 3">
    <name type="scientific">Desulfosporosinus acidiphilus (strain DSM 22704 / JCM 16185 / SJ4)</name>
    <dbReference type="NCBI Taxonomy" id="646529"/>
    <lineage>
        <taxon>Bacteria</taxon>
        <taxon>Bacillati</taxon>
        <taxon>Bacillota</taxon>
        <taxon>Clostridia</taxon>
        <taxon>Eubacteriales</taxon>
        <taxon>Desulfitobacteriaceae</taxon>
        <taxon>Desulfosporosinus</taxon>
    </lineage>
</organism>
<dbReference type="eggNOG" id="COG3221">
    <property type="taxonomic scope" value="Bacteria"/>
</dbReference>
<name>I4D9L3_DESAJ</name>
<dbReference type="EMBL" id="CP003639">
    <property type="protein sequence ID" value="AFM42487.1"/>
    <property type="molecule type" value="Genomic_DNA"/>
</dbReference>
<dbReference type="PANTHER" id="PTHR30024">
    <property type="entry name" value="ALIPHATIC SULFONATES-BINDING PROTEIN-RELATED"/>
    <property type="match status" value="1"/>
</dbReference>
<reference evidence="2 3" key="1">
    <citation type="journal article" date="2012" name="J. Bacteriol.">
        <title>Complete genome sequences of Desulfosporosinus orientis DSM765T, Desulfosporosinus youngiae DSM17734T, Desulfosporosinus meridiei DSM13257T, and Desulfosporosinus acidiphilus DSM22704T.</title>
        <authorList>
            <person name="Pester M."/>
            <person name="Brambilla E."/>
            <person name="Alazard D."/>
            <person name="Rattei T."/>
            <person name="Weinmaier T."/>
            <person name="Han J."/>
            <person name="Lucas S."/>
            <person name="Lapidus A."/>
            <person name="Cheng J.F."/>
            <person name="Goodwin L."/>
            <person name="Pitluck S."/>
            <person name="Peters L."/>
            <person name="Ovchinnikova G."/>
            <person name="Teshima H."/>
            <person name="Detter J.C."/>
            <person name="Han C.S."/>
            <person name="Tapia R."/>
            <person name="Land M.L."/>
            <person name="Hauser L."/>
            <person name="Kyrpides N.C."/>
            <person name="Ivanova N.N."/>
            <person name="Pagani I."/>
            <person name="Huntmann M."/>
            <person name="Wei C.L."/>
            <person name="Davenport K.W."/>
            <person name="Daligault H."/>
            <person name="Chain P.S."/>
            <person name="Chen A."/>
            <person name="Mavromatis K."/>
            <person name="Markowitz V."/>
            <person name="Szeto E."/>
            <person name="Mikhailova N."/>
            <person name="Pati A."/>
            <person name="Wagner M."/>
            <person name="Woyke T."/>
            <person name="Ollivier B."/>
            <person name="Klenk H.P."/>
            <person name="Spring S."/>
            <person name="Loy A."/>
        </authorList>
    </citation>
    <scope>NUCLEOTIDE SEQUENCE [LARGE SCALE GENOMIC DNA]</scope>
    <source>
        <strain evidence="3">DSM 22704 / JCM 16185 / SJ4</strain>
    </source>
</reference>
<gene>
    <name evidence="2" type="ordered locus">Desaci_3606</name>
</gene>
<evidence type="ECO:0000313" key="2">
    <source>
        <dbReference type="EMBL" id="AFM42487.1"/>
    </source>
</evidence>
<dbReference type="HOGENOM" id="CLU_051472_6_3_9"/>
<dbReference type="Proteomes" id="UP000002892">
    <property type="component" value="Chromosome"/>
</dbReference>
<evidence type="ECO:0000256" key="1">
    <source>
        <dbReference type="SAM" id="Phobius"/>
    </source>
</evidence>
<dbReference type="AlphaFoldDB" id="I4D9L3"/>
<sequence length="327" mass="35965">MFLMILKTCYTELTKGGIAMPRKLWLLSIVVFITIILFVGGCQTTAPLKIDLKKTISAGQLKEMVKDSSNYYHVGFDWRLEPSEDVKMYIPLLNYVDRQTGYKFRLRVFPHDTDIAQEMVTGQIQFAIIGPLSLLRAEKYGVKSLVIGVTGNGTSNYRTMFVTQPKSPIKTIQDLRGRMLALGSRTSTQGYLIPRIMLAQAKLSLSDLASFESFQSYADAANAVLGGAYDAAALPDTLAEKLASQGLVKIIAISDYYPSGGIAVSPGCNSAVVAAVQKALLRFDPQGKDSKGLYKWDNSEMPKGFGPVIGDPYASYRPWVKEFGLIK</sequence>
<dbReference type="Pfam" id="PF12974">
    <property type="entry name" value="Phosphonate-bd"/>
    <property type="match status" value="1"/>
</dbReference>
<dbReference type="KEGG" id="dai:Desaci_3606"/>
<protein>
    <submittedName>
        <fullName evidence="2">ABC-type phosphate/phosphonate transport system, periplasmic component</fullName>
    </submittedName>
</protein>